<dbReference type="InterPro" id="IPR003644">
    <property type="entry name" value="Calx_beta"/>
</dbReference>
<feature type="non-terminal residue" evidence="5">
    <location>
        <position position="1"/>
    </location>
</feature>
<keyword evidence="2" id="KW-0677">Repeat</keyword>
<dbReference type="EMBL" id="JAODUP010001279">
    <property type="protein sequence ID" value="KAK2140682.1"/>
    <property type="molecule type" value="Genomic_DNA"/>
</dbReference>
<evidence type="ECO:0000259" key="4">
    <source>
        <dbReference type="SMART" id="SM00237"/>
    </source>
</evidence>
<dbReference type="InterPro" id="IPR009039">
    <property type="entry name" value="EAR"/>
</dbReference>
<dbReference type="GO" id="GO:0004930">
    <property type="term" value="F:G protein-coupled receptor activity"/>
    <property type="evidence" value="ECO:0007669"/>
    <property type="project" value="InterPro"/>
</dbReference>
<name>A0AAD9ITH6_9ANNE</name>
<reference evidence="5" key="1">
    <citation type="journal article" date="2023" name="Mol. Biol. Evol.">
        <title>Third-Generation Sequencing Reveals the Adaptive Role of the Epigenome in Three Deep-Sea Polychaetes.</title>
        <authorList>
            <person name="Perez M."/>
            <person name="Aroh O."/>
            <person name="Sun Y."/>
            <person name="Lan Y."/>
            <person name="Juniper S.K."/>
            <person name="Young C.R."/>
            <person name="Angers B."/>
            <person name="Qian P.Y."/>
        </authorList>
    </citation>
    <scope>NUCLEOTIDE SEQUENCE</scope>
    <source>
        <strain evidence="5">P08H-3</strain>
    </source>
</reference>
<dbReference type="Pfam" id="PF03160">
    <property type="entry name" value="Calx-beta"/>
    <property type="match status" value="13"/>
</dbReference>
<feature type="domain" description="Calx-beta" evidence="4">
    <location>
        <begin position="477"/>
        <end position="586"/>
    </location>
</feature>
<feature type="domain" description="Calx-beta" evidence="4">
    <location>
        <begin position="1512"/>
        <end position="1617"/>
    </location>
</feature>
<dbReference type="InterPro" id="IPR026919">
    <property type="entry name" value="ADGRV1"/>
</dbReference>
<dbReference type="Gene3D" id="2.60.40.2030">
    <property type="match status" value="15"/>
</dbReference>
<protein>
    <recommendedName>
        <fullName evidence="4">Calx-beta domain-containing protein</fullName>
    </recommendedName>
</protein>
<dbReference type="InterPro" id="IPR011043">
    <property type="entry name" value="Gal_Oxase/kelch_b-propeller"/>
</dbReference>
<dbReference type="SUPFAM" id="SSF141072">
    <property type="entry name" value="CalX-like"/>
    <property type="match status" value="15"/>
</dbReference>
<dbReference type="GO" id="GO:0005737">
    <property type="term" value="C:cytoplasm"/>
    <property type="evidence" value="ECO:0007669"/>
    <property type="project" value="TreeGrafter"/>
</dbReference>
<comment type="caution">
    <text evidence="5">The sequence shown here is derived from an EMBL/GenBank/DDBJ whole genome shotgun (WGS) entry which is preliminary data.</text>
</comment>
<dbReference type="GO" id="GO:0071277">
    <property type="term" value="P:cellular response to calcium ion"/>
    <property type="evidence" value="ECO:0007669"/>
    <property type="project" value="TreeGrafter"/>
</dbReference>
<keyword evidence="3" id="KW-0106">Calcium</keyword>
<proteinExistence type="predicted"/>
<evidence type="ECO:0000313" key="6">
    <source>
        <dbReference type="Proteomes" id="UP001208570"/>
    </source>
</evidence>
<evidence type="ECO:0000256" key="2">
    <source>
        <dbReference type="ARBA" id="ARBA00022737"/>
    </source>
</evidence>
<feature type="domain" description="Calx-beta" evidence="4">
    <location>
        <begin position="1328"/>
        <end position="1431"/>
    </location>
</feature>
<accession>A0AAD9ITH6</accession>
<dbReference type="GO" id="GO:0010855">
    <property type="term" value="F:adenylate cyclase inhibitor activity"/>
    <property type="evidence" value="ECO:0007669"/>
    <property type="project" value="TreeGrafter"/>
</dbReference>
<dbReference type="PROSITE" id="PS50912">
    <property type="entry name" value="EAR"/>
    <property type="match status" value="2"/>
</dbReference>
<gene>
    <name evidence="5" type="ORF">LSH36_1278g00001</name>
</gene>
<dbReference type="PANTHER" id="PTHR46682">
    <property type="entry name" value="ADHESION G-PROTEIN COUPLED RECEPTOR V1"/>
    <property type="match status" value="1"/>
</dbReference>
<dbReference type="GO" id="GO:0016020">
    <property type="term" value="C:membrane"/>
    <property type="evidence" value="ECO:0007669"/>
    <property type="project" value="InterPro"/>
</dbReference>
<sequence>GGSFGSLQVRYYTSELDIIKEALRQYPKLADYFTPDRGLAPLRPEVGTAWNVNNQPDPLQACMKYCLLTEACRLVYYSSQRVTCQWYAVPEVRDIDNRTGHVLYQRREDRVKALYTSKAKDGIDFKSVSGASVIIPDGATEGLLPVLIYPDNAPELNESFSITVTSVHLQGELPLNPANLPQLGKQNQAIVMIGKNDDANGVFTLYSTDPRSKDEGRTMIVEERPNFAVELIVDRKGITIGIQDDDIPEDDEVIVVQLSEPLGGAVLATVHEVQIKILANDHVAGLLSFKQSTYLVKEGDLLRLLVLRSRPAHGDVSTKWHITSKTSQSAIRTVQKNSWTAVFQRGGNEPHGVFAFVPRVLDKPPRIPETGPYNVTVERKFGAIGVVRVIYDIRVGSMETLTSDLQLATATLDFKAVSNGSVVFGDGQSSGIIMVEIVDDNIPEVDEVFIVQLRRVELIQPQTSTFQPKLDKSAMIVEIIISANDGTQGEVIFSQDSSRVSVEEKLSNVTLVILRRRGTFGTVSVYCYAQNALIEDGQSGAVRGEDFTFQAKDLVFAPGEDRKTVTITILEDDLPEPDESLEVILDSPKQGLSLGTPHKAIITILTNDDASGAISFLDPYNISINEPDEDSLDPGTVQIGLVRGPGSFGLVSVQFHVTGQSSGSTPDISPVNGTVTFQDKQIVEKMCTSWYSFNVDGLTYLLLLNAAWTGVLTSSLGGRGEAPTDGHGQITPSVLYRWQGSLVQVQTVETDGATNADAFYIERRVYLIVTNRGQSGRSLTKSRLYAVDKNGTLTVVSSIDNTRVKSDVYRWESDKGQFTILPVYYLDTVGAIAVEALHLDEKMFVFVASYLDSVTESHELKSTLLRFDSSEGFVVHQQLLTKGAISVTSFVASTDSYLIIANEQNNFGDLDQSVDVYSWNVVTKMFVLIQKLPVMDIKHVHVFYMEETMKYYLVTAELTGESEIFEWNASIMQFECVWNGPSLTDLYPVMIQQDRRDVVLLLEVPHSDNIIDLDIYEVTTIKRKESDFVPRSVTVIFEDGQTSIQVPVEVIDDNLPEDTESFNVQLLNPKFGAQLGQDDIVTINILSSDNGHGIIVFSQDSLVLHVEETPGADNVIQLNVVRQFGVSGHNRAQLTVLANDSPYGVVHWDKSQYTVVEPENTNSLVKLIIIRSQGLAGDITVSYLTSPADSELPINQALSGVDYTSVQSSVTMVEGQTQAPIEITVLPSFLVNITSVKLIGSTGVDPSRPTVQHPGNVAKVTIEENDNPRGMVQFSVTRNQEGRVDVFEGIGVIELNVTRTLADYGAVDVTWQLLSVSGGATFGRDTSVRVGIRRNDSPNGVLAFLKSQISVRESSNMSDPHGVVHAVIVRSGTTGVVSVQWRLNPEAVDDFLPPLAGQVTFNMNETKKTVVLRTKPDDVLEGEETNDGSVAVNITRGHGIYGEVTVSWMLMPEDRQTFVQIQGHVLLHDLQQNANIMLQAVDDTIPEQRTTYTLQLTKVTGGAILDPENSMAEVIMVASDFPHGLFEFGEPLEILTAESDKQVSVVVERHFGDIGLVQVNYQTSPGTAQSNGMSNPDYISASDWIRFDDGQIKKVITIALIDDNDPEGPEYFYVNITGTELIMPRENGSFGEVTVFIEAQDITATQGYDYKLPKASVVIIDGTNQSDFNVIIENDSLPEFEESFSLVITSIKGGATFGPRTSVDITIAKSDFPNGEFGFQGPSKITLPNPDVLTELFWRIIGPNDPNRLLEETTDISYYDNGVAKETTSGSFMWKDGEEGPRTFRLQVKPHTGWEIAKIYIIIIYDIRGTPAKSGDGDVSDYHGNLTLAVFWKVILQSSPNITVTDLLQNNGSVVISDGQYTGLIELSIIADDEPELYETFIISLEYTDGGADIDQSHNTSTFTIRYNDAPHGKFGMLPQYQLVSVEPEMLKRYLQLNITRFGGSFGKVRVNFVVQYNQAKAGLSYAPSSGTVLFNNGDSKRVVKVQLEKTEPPVIVADYSATQVLVPKEAANSEIGFLTKIVDVNEVSNRVSVLIYRLGAFGSVTVDWKHGFPPMSGPTGYDPGMIRPSAGSAFPAVSKPVVHGLYLSHDPITSAPGGAMLRSGHKQCYIQPYGIVQFAEDSRHVNIKESDMDNVEVMLTVERLYGSLDSIQIRFNTEGDTATENVDFQQIDDGAINIDPKQMKSSIFIEVGIRVRTVGGGERWDDLIDLTSESGNLDTIGEVLSVQNQSRQAVAGQDYQQLDTLLQFEGYAEIVIERNDYWNGWIGFYPLNSSKVSVDEDTGEPLVLTVERRNSSLQELKIPENSTWFLVEIYFNPLVVDQGARIDPAHRFANVTILPSDNPNGMIQFDDNSRFVFVDTQQDAIPLHIRRLGYSGKQVTVSYQTVQIEGPTTFGGTEVYAALEGADYDKNEGTLIFEPRQVEKTVVLKRDHLRASDNPYPKLFRVELSDISRNADTESPACDHLRFVVAKRYPKTLMVTDGTQESPACDHLRFVVAKRYPEDINGYRWNTRNNDVLIVADGMLRVLDHGKMSATPR</sequence>
<dbReference type="Proteomes" id="UP001208570">
    <property type="component" value="Unassembled WGS sequence"/>
</dbReference>
<organism evidence="5 6">
    <name type="scientific">Paralvinella palmiformis</name>
    <dbReference type="NCBI Taxonomy" id="53620"/>
    <lineage>
        <taxon>Eukaryota</taxon>
        <taxon>Metazoa</taxon>
        <taxon>Spiralia</taxon>
        <taxon>Lophotrochozoa</taxon>
        <taxon>Annelida</taxon>
        <taxon>Polychaeta</taxon>
        <taxon>Sedentaria</taxon>
        <taxon>Canalipalpata</taxon>
        <taxon>Terebellida</taxon>
        <taxon>Terebelliformia</taxon>
        <taxon>Alvinellidae</taxon>
        <taxon>Paralvinella</taxon>
    </lineage>
</organism>
<evidence type="ECO:0000256" key="3">
    <source>
        <dbReference type="ARBA" id="ARBA00022837"/>
    </source>
</evidence>
<feature type="non-terminal residue" evidence="5">
    <location>
        <position position="2538"/>
    </location>
</feature>
<dbReference type="GO" id="GO:0001965">
    <property type="term" value="F:G-protein alpha-subunit binding"/>
    <property type="evidence" value="ECO:0007669"/>
    <property type="project" value="TreeGrafter"/>
</dbReference>
<evidence type="ECO:0000256" key="1">
    <source>
        <dbReference type="ARBA" id="ARBA00022729"/>
    </source>
</evidence>
<dbReference type="SMART" id="SM00237">
    <property type="entry name" value="Calx_beta"/>
    <property type="match status" value="3"/>
</dbReference>
<dbReference type="PANTHER" id="PTHR46682:SF1">
    <property type="entry name" value="ADHESION G-PROTEIN COUPLED RECEPTOR V1"/>
    <property type="match status" value="1"/>
</dbReference>
<evidence type="ECO:0000313" key="5">
    <source>
        <dbReference type="EMBL" id="KAK2140682.1"/>
    </source>
</evidence>
<dbReference type="InterPro" id="IPR038081">
    <property type="entry name" value="CalX-like_sf"/>
</dbReference>
<keyword evidence="6" id="KW-1185">Reference proteome</keyword>
<keyword evidence="1" id="KW-0732">Signal</keyword>
<dbReference type="SUPFAM" id="SSF50965">
    <property type="entry name" value="Galactose oxidase, central domain"/>
    <property type="match status" value="1"/>
</dbReference>